<dbReference type="FunFam" id="1.10.10.10:FF:000322">
    <property type="entry name" value="Probable disease resistance protein At1g63360"/>
    <property type="match status" value="1"/>
</dbReference>
<dbReference type="CDD" id="cd14798">
    <property type="entry name" value="RX-CC_like"/>
    <property type="match status" value="1"/>
</dbReference>
<evidence type="ECO:0000313" key="9">
    <source>
        <dbReference type="EMBL" id="KOM36713.1"/>
    </source>
</evidence>
<dbReference type="GO" id="GO:0043531">
    <property type="term" value="F:ADP binding"/>
    <property type="evidence" value="ECO:0007669"/>
    <property type="project" value="InterPro"/>
</dbReference>
<reference evidence="10" key="1">
    <citation type="journal article" date="2015" name="Proc. Natl. Acad. Sci. U.S.A.">
        <title>Genome sequencing of adzuki bean (Vigna angularis) provides insight into high starch and low fat accumulation and domestication.</title>
        <authorList>
            <person name="Yang K."/>
            <person name="Tian Z."/>
            <person name="Chen C."/>
            <person name="Luo L."/>
            <person name="Zhao B."/>
            <person name="Wang Z."/>
            <person name="Yu L."/>
            <person name="Li Y."/>
            <person name="Sun Y."/>
            <person name="Li W."/>
            <person name="Chen Y."/>
            <person name="Li Y."/>
            <person name="Zhang Y."/>
            <person name="Ai D."/>
            <person name="Zhao J."/>
            <person name="Shang C."/>
            <person name="Ma Y."/>
            <person name="Wu B."/>
            <person name="Wang M."/>
            <person name="Gao L."/>
            <person name="Sun D."/>
            <person name="Zhang P."/>
            <person name="Guo F."/>
            <person name="Wang W."/>
            <person name="Li Y."/>
            <person name="Wang J."/>
            <person name="Varshney R.K."/>
            <person name="Wang J."/>
            <person name="Ling H.Q."/>
            <person name="Wan P."/>
        </authorList>
    </citation>
    <scope>NUCLEOTIDE SEQUENCE</scope>
    <source>
        <strain evidence="10">cv. Jingnong 6</strain>
    </source>
</reference>
<dbReference type="InterPro" id="IPR038005">
    <property type="entry name" value="RX-like_CC"/>
</dbReference>
<proteinExistence type="predicted"/>
<feature type="domain" description="Disease resistance R13L4/SHOC-2-like LRR" evidence="7">
    <location>
        <begin position="565"/>
        <end position="861"/>
    </location>
</feature>
<dbReference type="PANTHER" id="PTHR23155">
    <property type="entry name" value="DISEASE RESISTANCE PROTEIN RP"/>
    <property type="match status" value="1"/>
</dbReference>
<dbReference type="PANTHER" id="PTHR23155:SF1193">
    <property type="entry name" value="DISEASE RESISTANCE PROTEIN RPP13-RELATED"/>
    <property type="match status" value="1"/>
</dbReference>
<evidence type="ECO:0000259" key="5">
    <source>
        <dbReference type="Pfam" id="PF18052"/>
    </source>
</evidence>
<dbReference type="InterPro" id="IPR044974">
    <property type="entry name" value="Disease_R_plants"/>
</dbReference>
<dbReference type="GO" id="GO:0098542">
    <property type="term" value="P:defense response to other organism"/>
    <property type="evidence" value="ECO:0007669"/>
    <property type="project" value="TreeGrafter"/>
</dbReference>
<dbReference type="InterPro" id="IPR041118">
    <property type="entry name" value="Rx_N"/>
</dbReference>
<evidence type="ECO:0000259" key="7">
    <source>
        <dbReference type="Pfam" id="PF23598"/>
    </source>
</evidence>
<keyword evidence="3" id="KW-0611">Plant defense</keyword>
<gene>
    <name evidence="8" type="ORF">HKW66_Vig0108040</name>
    <name evidence="9" type="ORF">LR48_Vigan03g009400</name>
</gene>
<dbReference type="Gene3D" id="1.10.10.10">
    <property type="entry name" value="Winged helix-like DNA-binding domain superfamily/Winged helix DNA-binding domain"/>
    <property type="match status" value="1"/>
</dbReference>
<dbReference type="SUPFAM" id="SSF52058">
    <property type="entry name" value="L domain-like"/>
    <property type="match status" value="1"/>
</dbReference>
<organism evidence="9 10">
    <name type="scientific">Phaseolus angularis</name>
    <name type="common">Azuki bean</name>
    <name type="synonym">Vigna angularis</name>
    <dbReference type="NCBI Taxonomy" id="3914"/>
    <lineage>
        <taxon>Eukaryota</taxon>
        <taxon>Viridiplantae</taxon>
        <taxon>Streptophyta</taxon>
        <taxon>Embryophyta</taxon>
        <taxon>Tracheophyta</taxon>
        <taxon>Spermatophyta</taxon>
        <taxon>Magnoliopsida</taxon>
        <taxon>eudicotyledons</taxon>
        <taxon>Gunneridae</taxon>
        <taxon>Pentapetalae</taxon>
        <taxon>rosids</taxon>
        <taxon>fabids</taxon>
        <taxon>Fabales</taxon>
        <taxon>Fabaceae</taxon>
        <taxon>Papilionoideae</taxon>
        <taxon>50 kb inversion clade</taxon>
        <taxon>NPAAA clade</taxon>
        <taxon>indigoferoid/millettioid clade</taxon>
        <taxon>Phaseoleae</taxon>
        <taxon>Vigna</taxon>
    </lineage>
</organism>
<feature type="domain" description="Disease resistance protein winged helix" evidence="6">
    <location>
        <begin position="413"/>
        <end position="483"/>
    </location>
</feature>
<keyword evidence="2" id="KW-0547">Nucleotide-binding</keyword>
<dbReference type="EMBL" id="CM003373">
    <property type="protein sequence ID" value="KOM36713.1"/>
    <property type="molecule type" value="Genomic_DNA"/>
</dbReference>
<dbReference type="STRING" id="3914.A0A0L9U1L4"/>
<dbReference type="Pfam" id="PF23598">
    <property type="entry name" value="LRR_14"/>
    <property type="match status" value="1"/>
</dbReference>
<evidence type="ECO:0000313" key="10">
    <source>
        <dbReference type="Proteomes" id="UP000053144"/>
    </source>
</evidence>
<dbReference type="AlphaFoldDB" id="A0A0L9U1L4"/>
<evidence type="ECO:0000313" key="8">
    <source>
        <dbReference type="EMBL" id="KAG2403884.1"/>
    </source>
</evidence>
<name>A0A0L9U1L4_PHAAN</name>
<dbReference type="Gene3D" id="3.40.50.300">
    <property type="entry name" value="P-loop containing nucleotide triphosphate hydrolases"/>
    <property type="match status" value="1"/>
</dbReference>
<dbReference type="Proteomes" id="UP000743370">
    <property type="component" value="Unassembled WGS sequence"/>
</dbReference>
<dbReference type="Pfam" id="PF23559">
    <property type="entry name" value="WHD_DRP"/>
    <property type="match status" value="1"/>
</dbReference>
<dbReference type="InterPro" id="IPR055414">
    <property type="entry name" value="LRR_R13L4/SHOC2-like"/>
</dbReference>
<dbReference type="KEGG" id="var:108328075"/>
<feature type="domain" description="NB-ARC" evidence="4">
    <location>
        <begin position="166"/>
        <end position="330"/>
    </location>
</feature>
<evidence type="ECO:0000259" key="6">
    <source>
        <dbReference type="Pfam" id="PF23559"/>
    </source>
</evidence>
<dbReference type="OrthoDB" id="646178at2759"/>
<dbReference type="InterPro" id="IPR032675">
    <property type="entry name" value="LRR_dom_sf"/>
</dbReference>
<dbReference type="SUPFAM" id="SSF52540">
    <property type="entry name" value="P-loop containing nucleoside triphosphate hydrolases"/>
    <property type="match status" value="1"/>
</dbReference>
<evidence type="ECO:0000256" key="3">
    <source>
        <dbReference type="ARBA" id="ARBA00022821"/>
    </source>
</evidence>
<accession>A0A0L9U1L4</accession>
<dbReference type="Pfam" id="PF18052">
    <property type="entry name" value="Rx_N"/>
    <property type="match status" value="1"/>
</dbReference>
<sequence>MADSVVGFLVQRLSQLLESEIKLLSGVEEKIKSLSNELKFMNKFIKSSEGKYKDAVVKEVVTQIRDVAHQAEDVVDTYILNIAKHKRRNKLCRLFHLKEKLVVPHEVDAEIEKIRSRIVDIYENQKRYGIKEGEFQSKEAVATEWCRKRRMDVEEEDVVGLVNETNIVIQQLQKDDVCLNVASIVGMGGLGKTTLARKIYNKDNVKRIFPCRAWGNVSNDYRPKELFQSLLRSLNLSGFENLSEEGLKEEVAKGLKEKKYLIVLDDIWETRVWDDIKGAFPDDNKGSRVLITSREMSVARYAGTPSPYQLPFLTQDQSWELFCKKVFRGEECPSELEPLGRSIVKATCGGLPLAVVILGGLFAKKEKSQREWSRMKKMSWNSTADKSEVMDILRLSYDNLPPTLKPCFLYFGIYPEDHEISAREVIRLWGAEGFLQSQENAEPEEVGDFYLDELVDRSLVQVTRRRTDGGVKICQVHDVLRDFCISERKSCKFMDVCRESNIDTWSDTNPRRLSLQWQRDSNISAMSFDKSMPSTRSVFIFTWRLHYVNDLVKRLMLARVIHGFDSPLDPYHLKRMIHLRYLKIIVASLPACVCNLWNLETLDVNYEYTASSKIWKLKRLRRLYLRRGECPVLPEGTRMENLQSLWLCGRSSAIKSLINNGTFPRLVKLVLSPFSEGGNEVDLLSSVHRLNHLGSLKINKIPKLSSDKNVLPSKLTKITFRNFLNWSFMKTLGQLPNLQILKLEKTNIWKRENFYGFGAVVNRQFYEDIMPEDEPHNLDIGKGEFNELQVFHLKGVGVKSWRLEEGAMPRLRHLLIIKCPILFELPQQLWSLETLQLVHIEGPSQQLAGSLQIVEVKYNCKIKLENENLLSSEEEY</sequence>
<dbReference type="InterPro" id="IPR036388">
    <property type="entry name" value="WH-like_DNA-bd_sf"/>
</dbReference>
<dbReference type="InterPro" id="IPR027417">
    <property type="entry name" value="P-loop_NTPase"/>
</dbReference>
<dbReference type="Proteomes" id="UP000053144">
    <property type="component" value="Chromosome 3"/>
</dbReference>
<evidence type="ECO:0000313" key="11">
    <source>
        <dbReference type="Proteomes" id="UP000743370"/>
    </source>
</evidence>
<evidence type="ECO:0000256" key="2">
    <source>
        <dbReference type="ARBA" id="ARBA00022741"/>
    </source>
</evidence>
<dbReference type="OMA" id="HRPSHEQ"/>
<dbReference type="InterPro" id="IPR042197">
    <property type="entry name" value="Apaf_helical"/>
</dbReference>
<dbReference type="PRINTS" id="PR00364">
    <property type="entry name" value="DISEASERSIST"/>
</dbReference>
<evidence type="ECO:0000259" key="4">
    <source>
        <dbReference type="Pfam" id="PF00931"/>
    </source>
</evidence>
<dbReference type="FunFam" id="3.40.50.300:FF:001091">
    <property type="entry name" value="Probable disease resistance protein At1g61300"/>
    <property type="match status" value="1"/>
</dbReference>
<reference evidence="8 11" key="3">
    <citation type="submission" date="2020-05" db="EMBL/GenBank/DDBJ databases">
        <title>Vigna angularis (adzuki bean) Var. LongXiaoDou No. 4 denovo assembly.</title>
        <authorList>
            <person name="Xiang H."/>
        </authorList>
    </citation>
    <scope>NUCLEOTIDE SEQUENCE [LARGE SCALE GENOMIC DNA]</scope>
    <source>
        <tissue evidence="8">Leaf</tissue>
    </source>
</reference>
<dbReference type="Gene3D" id="3.80.10.10">
    <property type="entry name" value="Ribonuclease Inhibitor"/>
    <property type="match status" value="1"/>
</dbReference>
<keyword evidence="1" id="KW-0677">Repeat</keyword>
<evidence type="ECO:0000256" key="1">
    <source>
        <dbReference type="ARBA" id="ARBA00022737"/>
    </source>
</evidence>
<reference evidence="9" key="2">
    <citation type="submission" date="2015-02" db="EMBL/GenBank/DDBJ databases">
        <authorList>
            <person name="Chooi Y.-H."/>
        </authorList>
    </citation>
    <scope>NUCLEOTIDE SEQUENCE</scope>
    <source>
        <tissue evidence="9">Seedling</tissue>
    </source>
</reference>
<feature type="domain" description="Disease resistance N-terminal" evidence="5">
    <location>
        <begin position="5"/>
        <end position="91"/>
    </location>
</feature>
<dbReference type="Pfam" id="PF00931">
    <property type="entry name" value="NB-ARC"/>
    <property type="match status" value="1"/>
</dbReference>
<dbReference type="Gramene" id="KOM36713">
    <property type="protein sequence ID" value="KOM36713"/>
    <property type="gene ID" value="LR48_Vigan03g009400"/>
</dbReference>
<dbReference type="Gene3D" id="1.10.8.430">
    <property type="entry name" value="Helical domain of apoptotic protease-activating factors"/>
    <property type="match status" value="1"/>
</dbReference>
<dbReference type="EMBL" id="JABFOF010000002">
    <property type="protein sequence ID" value="KAG2403884.1"/>
    <property type="molecule type" value="Genomic_DNA"/>
</dbReference>
<dbReference type="InterPro" id="IPR002182">
    <property type="entry name" value="NB-ARC"/>
</dbReference>
<protein>
    <submittedName>
        <fullName evidence="8">Putative disease resistance RPP13-like protein</fullName>
    </submittedName>
</protein>
<dbReference type="InterPro" id="IPR058922">
    <property type="entry name" value="WHD_DRP"/>
</dbReference>
<dbReference type="Gene3D" id="1.20.5.4130">
    <property type="match status" value="1"/>
</dbReference>